<organism evidence="3 4">
    <name type="scientific">Ferrimonas sediminicola</name>
    <dbReference type="NCBI Taxonomy" id="2569538"/>
    <lineage>
        <taxon>Bacteria</taxon>
        <taxon>Pseudomonadati</taxon>
        <taxon>Pseudomonadota</taxon>
        <taxon>Gammaproteobacteria</taxon>
        <taxon>Alteromonadales</taxon>
        <taxon>Ferrimonadaceae</taxon>
        <taxon>Ferrimonas</taxon>
    </lineage>
</organism>
<reference evidence="3 4" key="1">
    <citation type="submission" date="2019-04" db="EMBL/GenBank/DDBJ databases">
        <authorList>
            <person name="Hwang J.C."/>
        </authorList>
    </citation>
    <scope>NUCLEOTIDE SEQUENCE [LARGE SCALE GENOMIC DNA]</scope>
    <source>
        <strain evidence="3 4">IMCC35001</strain>
    </source>
</reference>
<dbReference type="Proteomes" id="UP000305674">
    <property type="component" value="Unassembled WGS sequence"/>
</dbReference>
<comment type="caution">
    <text evidence="3">The sequence shown here is derived from an EMBL/GenBank/DDBJ whole genome shotgun (WGS) entry which is preliminary data.</text>
</comment>
<dbReference type="Pfam" id="PF11992">
    <property type="entry name" value="TgpA_N"/>
    <property type="match status" value="1"/>
</dbReference>
<keyword evidence="1" id="KW-0812">Transmembrane</keyword>
<dbReference type="Gene3D" id="3.10.620.30">
    <property type="match status" value="1"/>
</dbReference>
<keyword evidence="4" id="KW-1185">Reference proteome</keyword>
<sequence>MLTDSPHHGLRQTLGWLLLTQQMMVVHLIGVLPDWALAIANLALAWRLAIFLGKLPPPPPPLLFLLSLLVLLSLVPLYLRQGIAITLSVMIALAYSLKSLEVRHRRDILILTLVGFFLISLSLIPAQSPLKLASALALVTLNITVLLSLHSSASARANLGATLRLALFSLPLALLLYLLVPRIDPLWSQGARPGAHTGLSDRLALGDIARLTQSTEMAFNASFDTRPPQERLYFRVWVHNLYDGRTWYGARSLPVAAALPAGSGPGQTYRISHWPSGGHLPTLAVSQALTQGVHPLEDGLWQSHHAGEITLFWQPAAPPSLPRALTPALQLPSGNPRARKLGQRLAGKGAGEIARQILRRFREQPFRYTLAPPDTGADEVDGFLFDTRAGFCGHYASAMVFLLRAAGIPARLVSGYQGGRWLGESNRLQVRQLNAHAWVEYWQPTQGWVRSDPTAMVAPERVQMVGEQRVASWLGLGDWLGEGAAVRKLGELTDHLNALWHQQVSGFDRLGQQQWLRRLLGQRSPLSLLLLATLLVTTLLLLHLRLARMLPRPRLPLPELLLWQWLATRLTRLGHPPGPAPSVSRLVALTERSRPAAGPAARRLQRLFYRLRYAKPEAARRRPLRRAMWRQFLAVRRALNGPRMTAPGPRR</sequence>
<feature type="transmembrane region" description="Helical" evidence="1">
    <location>
        <begin position="107"/>
        <end position="126"/>
    </location>
</feature>
<feature type="transmembrane region" description="Helical" evidence="1">
    <location>
        <begin position="132"/>
        <end position="149"/>
    </location>
</feature>
<dbReference type="Pfam" id="PF01841">
    <property type="entry name" value="Transglut_core"/>
    <property type="match status" value="1"/>
</dbReference>
<dbReference type="RefSeq" id="WP_136853180.1">
    <property type="nucleotide sequence ID" value="NZ_SWCI01000005.1"/>
</dbReference>
<dbReference type="SUPFAM" id="SSF54001">
    <property type="entry name" value="Cysteine proteinases"/>
    <property type="match status" value="1"/>
</dbReference>
<dbReference type="EMBL" id="SWCI01000005">
    <property type="protein sequence ID" value="TKB48987.1"/>
    <property type="molecule type" value="Genomic_DNA"/>
</dbReference>
<dbReference type="AlphaFoldDB" id="A0A4U1BEC8"/>
<feature type="transmembrane region" description="Helical" evidence="1">
    <location>
        <begin position="25"/>
        <end position="50"/>
    </location>
</feature>
<feature type="domain" description="Transglutaminase-like" evidence="2">
    <location>
        <begin position="384"/>
        <end position="455"/>
    </location>
</feature>
<dbReference type="InterPro" id="IPR002931">
    <property type="entry name" value="Transglutaminase-like"/>
</dbReference>
<name>A0A4U1BEC8_9GAMM</name>
<feature type="transmembrane region" description="Helical" evidence="1">
    <location>
        <begin position="62"/>
        <end position="95"/>
    </location>
</feature>
<dbReference type="OrthoDB" id="9804872at2"/>
<protein>
    <submittedName>
        <fullName evidence="3">DUF3488 domain-containing protein</fullName>
    </submittedName>
</protein>
<dbReference type="PANTHER" id="PTHR42736:SF1">
    <property type="entry name" value="PROTEIN-GLUTAMINE GAMMA-GLUTAMYLTRANSFERASE"/>
    <property type="match status" value="1"/>
</dbReference>
<dbReference type="InterPro" id="IPR038765">
    <property type="entry name" value="Papain-like_cys_pep_sf"/>
</dbReference>
<evidence type="ECO:0000313" key="4">
    <source>
        <dbReference type="Proteomes" id="UP000305674"/>
    </source>
</evidence>
<dbReference type="InterPro" id="IPR021878">
    <property type="entry name" value="TgpA_N"/>
</dbReference>
<evidence type="ECO:0000259" key="2">
    <source>
        <dbReference type="SMART" id="SM00460"/>
    </source>
</evidence>
<feature type="transmembrane region" description="Helical" evidence="1">
    <location>
        <begin position="161"/>
        <end position="180"/>
    </location>
</feature>
<proteinExistence type="predicted"/>
<feature type="transmembrane region" description="Helical" evidence="1">
    <location>
        <begin position="526"/>
        <end position="544"/>
    </location>
</feature>
<keyword evidence="1" id="KW-1133">Transmembrane helix</keyword>
<keyword evidence="1" id="KW-0472">Membrane</keyword>
<dbReference type="PANTHER" id="PTHR42736">
    <property type="entry name" value="PROTEIN-GLUTAMINE GAMMA-GLUTAMYLTRANSFERASE"/>
    <property type="match status" value="1"/>
</dbReference>
<evidence type="ECO:0000256" key="1">
    <source>
        <dbReference type="SAM" id="Phobius"/>
    </source>
</evidence>
<accession>A0A4U1BEC8</accession>
<dbReference type="InterPro" id="IPR052901">
    <property type="entry name" value="Bact_TGase-like"/>
</dbReference>
<gene>
    <name evidence="3" type="ORF">FCL40_10125</name>
</gene>
<evidence type="ECO:0000313" key="3">
    <source>
        <dbReference type="EMBL" id="TKB48987.1"/>
    </source>
</evidence>
<dbReference type="SMART" id="SM00460">
    <property type="entry name" value="TGc"/>
    <property type="match status" value="1"/>
</dbReference>